<keyword evidence="5" id="KW-1185">Reference proteome</keyword>
<dbReference type="Gene3D" id="3.40.50.1820">
    <property type="entry name" value="alpha/beta hydrolase"/>
    <property type="match status" value="1"/>
</dbReference>
<dbReference type="EMBL" id="AP019791">
    <property type="protein sequence ID" value="BBL79220.1"/>
    <property type="molecule type" value="Genomic_DNA"/>
</dbReference>
<feature type="active site" description="Charge relay system" evidence="2">
    <location>
        <position position="197"/>
    </location>
</feature>
<evidence type="ECO:0000256" key="2">
    <source>
        <dbReference type="PIRSR" id="PIRSR017388-1"/>
    </source>
</evidence>
<accession>A0A510HGX8</accession>
<evidence type="ECO:0000259" key="3">
    <source>
        <dbReference type="Pfam" id="PF12146"/>
    </source>
</evidence>
<dbReference type="Pfam" id="PF12146">
    <property type="entry name" value="Hydrolase_4"/>
    <property type="match status" value="2"/>
</dbReference>
<organism evidence="4 5">
    <name type="scientific">Rubrobacter xylanophilus</name>
    <dbReference type="NCBI Taxonomy" id="49319"/>
    <lineage>
        <taxon>Bacteria</taxon>
        <taxon>Bacillati</taxon>
        <taxon>Actinomycetota</taxon>
        <taxon>Rubrobacteria</taxon>
        <taxon>Rubrobacterales</taxon>
        <taxon>Rubrobacteraceae</taxon>
        <taxon>Rubrobacter</taxon>
    </lineage>
</organism>
<dbReference type="AlphaFoldDB" id="A0A510HGX8"/>
<dbReference type="InterPro" id="IPR050266">
    <property type="entry name" value="AB_hydrolase_sf"/>
</dbReference>
<dbReference type="RefSeq" id="WP_143527257.1">
    <property type="nucleotide sequence ID" value="NZ_AP019791.1"/>
</dbReference>
<feature type="active site" description="Charge relay system" evidence="2">
    <location>
        <position position="227"/>
    </location>
</feature>
<dbReference type="PANTHER" id="PTHR43798:SF31">
    <property type="entry name" value="AB HYDROLASE SUPERFAMILY PROTEIN YCLE"/>
    <property type="match status" value="1"/>
</dbReference>
<dbReference type="InterPro" id="IPR029058">
    <property type="entry name" value="AB_hydrolase_fold"/>
</dbReference>
<sequence length="256" mass="27332">MSEARVMEGAEPFYAEGGRAGVLVSHGYTGSPQSMRPLAEGLAERGFTVALPRLRGHGTTPEEMAAATAADWVADIEGAASWLRERCETLFMAGLSMGGTLTLYMAGRHPEMFAGIVPINAAVFVNNPDLASLAFAEDAPAEVPGVGNDIKASGVTELAYPVVPVPTIKELFALMKAAEELLPRIVCPMLAVVSREDHVVPPANTEYIAGRVASAEREVLWLEDSYHVATLDNDADLILRRAAEFFERHAKAARGG</sequence>
<gene>
    <name evidence="4" type="ORF">RxyAA322_10740</name>
</gene>
<keyword evidence="1" id="KW-0378">Hydrolase</keyword>
<dbReference type="InterPro" id="IPR012354">
    <property type="entry name" value="Esterase_lipase"/>
</dbReference>
<dbReference type="InterPro" id="IPR022742">
    <property type="entry name" value="Hydrolase_4"/>
</dbReference>
<protein>
    <submittedName>
        <fullName evidence="4">Esterase</fullName>
    </submittedName>
</protein>
<feature type="active site" description="Nucleophile" evidence="2">
    <location>
        <position position="96"/>
    </location>
</feature>
<dbReference type="Proteomes" id="UP000318065">
    <property type="component" value="Chromosome"/>
</dbReference>
<dbReference type="GO" id="GO:0016020">
    <property type="term" value="C:membrane"/>
    <property type="evidence" value="ECO:0007669"/>
    <property type="project" value="TreeGrafter"/>
</dbReference>
<reference evidence="4" key="1">
    <citation type="journal article" date="2019" name="Microbiol. Resour. Announc.">
        <title>Complete Genome Sequence of Rubrobacter xylanophilus Strain AA3-22, Isolated from Arima Onsen in Japan.</title>
        <authorList>
            <person name="Tomariguchi N."/>
            <person name="Miyazaki K."/>
        </authorList>
    </citation>
    <scope>NUCLEOTIDE SEQUENCE [LARGE SCALE GENOMIC DNA]</scope>
    <source>
        <strain evidence="4">AA3-22</strain>
    </source>
</reference>
<dbReference type="PIRSF" id="PIRSF017388">
    <property type="entry name" value="Esterase_lipase"/>
    <property type="match status" value="1"/>
</dbReference>
<name>A0A510HGX8_9ACTN</name>
<dbReference type="SUPFAM" id="SSF53474">
    <property type="entry name" value="alpha/beta-Hydrolases"/>
    <property type="match status" value="1"/>
</dbReference>
<dbReference type="GO" id="GO:0052689">
    <property type="term" value="F:carboxylic ester hydrolase activity"/>
    <property type="evidence" value="ECO:0007669"/>
    <property type="project" value="InterPro"/>
</dbReference>
<dbReference type="PANTHER" id="PTHR43798">
    <property type="entry name" value="MONOACYLGLYCEROL LIPASE"/>
    <property type="match status" value="1"/>
</dbReference>
<proteinExistence type="predicted"/>
<evidence type="ECO:0000256" key="1">
    <source>
        <dbReference type="ARBA" id="ARBA00022801"/>
    </source>
</evidence>
<feature type="domain" description="Serine aminopeptidase S33" evidence="3">
    <location>
        <begin position="19"/>
        <end position="129"/>
    </location>
</feature>
<feature type="domain" description="Serine aminopeptidase S33" evidence="3">
    <location>
        <begin position="163"/>
        <end position="232"/>
    </location>
</feature>
<evidence type="ECO:0000313" key="4">
    <source>
        <dbReference type="EMBL" id="BBL79220.1"/>
    </source>
</evidence>
<evidence type="ECO:0000313" key="5">
    <source>
        <dbReference type="Proteomes" id="UP000318065"/>
    </source>
</evidence>
<dbReference type="OrthoDB" id="9786110at2"/>